<dbReference type="Proteomes" id="UP001516023">
    <property type="component" value="Unassembled WGS sequence"/>
</dbReference>
<evidence type="ECO:0000256" key="5">
    <source>
        <dbReference type="SAM" id="SignalP"/>
    </source>
</evidence>
<dbReference type="PRINTS" id="PR00722">
    <property type="entry name" value="CHYMOTRYPSIN"/>
</dbReference>
<feature type="signal peptide" evidence="5">
    <location>
        <begin position="1"/>
        <end position="20"/>
    </location>
</feature>
<dbReference type="InterPro" id="IPR033116">
    <property type="entry name" value="TRYPSIN_SER"/>
</dbReference>
<gene>
    <name evidence="7" type="ORF">HJC23_002419</name>
</gene>
<evidence type="ECO:0000256" key="3">
    <source>
        <dbReference type="ARBA" id="ARBA00023157"/>
    </source>
</evidence>
<dbReference type="SUPFAM" id="SSF50494">
    <property type="entry name" value="Trypsin-like serine proteases"/>
    <property type="match status" value="1"/>
</dbReference>
<dbReference type="CDD" id="cd00190">
    <property type="entry name" value="Tryp_SPc"/>
    <property type="match status" value="1"/>
</dbReference>
<comment type="caution">
    <text evidence="7">The sequence shown here is derived from an EMBL/GenBank/DDBJ whole genome shotgun (WGS) entry which is preliminary data.</text>
</comment>
<name>A0ABD3QNI2_9STRA</name>
<dbReference type="PANTHER" id="PTHR24276">
    <property type="entry name" value="POLYSERASE-RELATED"/>
    <property type="match status" value="1"/>
</dbReference>
<dbReference type="GO" id="GO:0006508">
    <property type="term" value="P:proteolysis"/>
    <property type="evidence" value="ECO:0007669"/>
    <property type="project" value="UniProtKB-KW"/>
</dbReference>
<dbReference type="EMBL" id="JABMIG020000029">
    <property type="protein sequence ID" value="KAL3801126.1"/>
    <property type="molecule type" value="Genomic_DNA"/>
</dbReference>
<dbReference type="PROSITE" id="PS50240">
    <property type="entry name" value="TRYPSIN_DOM"/>
    <property type="match status" value="1"/>
</dbReference>
<proteinExistence type="inferred from homology"/>
<keyword evidence="2" id="KW-0843">Virulence</keyword>
<evidence type="ECO:0000256" key="2">
    <source>
        <dbReference type="ARBA" id="ARBA00023026"/>
    </source>
</evidence>
<keyword evidence="3" id="KW-1015">Disulfide bond</keyword>
<dbReference type="InterPro" id="IPR001314">
    <property type="entry name" value="Peptidase_S1A"/>
</dbReference>
<dbReference type="GO" id="GO:0008236">
    <property type="term" value="F:serine-type peptidase activity"/>
    <property type="evidence" value="ECO:0007669"/>
    <property type="project" value="UniProtKB-KW"/>
</dbReference>
<comment type="similarity">
    <text evidence="1">Belongs to the peptidase S1 family.</text>
</comment>
<dbReference type="FunFam" id="2.40.10.10:FF:000002">
    <property type="entry name" value="Transmembrane protease serine"/>
    <property type="match status" value="1"/>
</dbReference>
<keyword evidence="4" id="KW-0378">Hydrolase</keyword>
<feature type="chain" id="PRO_5044792916" description="Peptidase S1 domain-containing protein" evidence="5">
    <location>
        <begin position="21"/>
        <end position="436"/>
    </location>
</feature>
<organism evidence="7 8">
    <name type="scientific">Cyclotella cryptica</name>
    <dbReference type="NCBI Taxonomy" id="29204"/>
    <lineage>
        <taxon>Eukaryota</taxon>
        <taxon>Sar</taxon>
        <taxon>Stramenopiles</taxon>
        <taxon>Ochrophyta</taxon>
        <taxon>Bacillariophyta</taxon>
        <taxon>Coscinodiscophyceae</taxon>
        <taxon>Thalassiosirophycidae</taxon>
        <taxon>Stephanodiscales</taxon>
        <taxon>Stephanodiscaceae</taxon>
        <taxon>Cyclotella</taxon>
    </lineage>
</organism>
<keyword evidence="4" id="KW-0645">Protease</keyword>
<dbReference type="InterPro" id="IPR043504">
    <property type="entry name" value="Peptidase_S1_PA_chymotrypsin"/>
</dbReference>
<dbReference type="Gene3D" id="2.40.10.10">
    <property type="entry name" value="Trypsin-like serine proteases"/>
    <property type="match status" value="1"/>
</dbReference>
<evidence type="ECO:0000313" key="7">
    <source>
        <dbReference type="EMBL" id="KAL3801126.1"/>
    </source>
</evidence>
<dbReference type="AlphaFoldDB" id="A0ABD3QNI2"/>
<evidence type="ECO:0000313" key="8">
    <source>
        <dbReference type="Proteomes" id="UP001516023"/>
    </source>
</evidence>
<dbReference type="InterPro" id="IPR001254">
    <property type="entry name" value="Trypsin_dom"/>
</dbReference>
<dbReference type="PANTHER" id="PTHR24276:SF91">
    <property type="entry name" value="AT26814P-RELATED"/>
    <property type="match status" value="1"/>
</dbReference>
<evidence type="ECO:0000259" key="6">
    <source>
        <dbReference type="PROSITE" id="PS50240"/>
    </source>
</evidence>
<evidence type="ECO:0000256" key="4">
    <source>
        <dbReference type="RuleBase" id="RU363034"/>
    </source>
</evidence>
<keyword evidence="8" id="KW-1185">Reference proteome</keyword>
<keyword evidence="5" id="KW-0732">Signal</keyword>
<dbReference type="InterPro" id="IPR050430">
    <property type="entry name" value="Peptidase_S1"/>
</dbReference>
<dbReference type="InterPro" id="IPR018114">
    <property type="entry name" value="TRYPSIN_HIS"/>
</dbReference>
<dbReference type="PROSITE" id="PS00135">
    <property type="entry name" value="TRYPSIN_SER"/>
    <property type="match status" value="1"/>
</dbReference>
<dbReference type="Pfam" id="PF00089">
    <property type="entry name" value="Trypsin"/>
    <property type="match status" value="1"/>
</dbReference>
<protein>
    <recommendedName>
        <fullName evidence="6">Peptidase S1 domain-containing protein</fullName>
    </recommendedName>
</protein>
<accession>A0ABD3QNI2</accession>
<evidence type="ECO:0000256" key="1">
    <source>
        <dbReference type="ARBA" id="ARBA00007664"/>
    </source>
</evidence>
<dbReference type="PROSITE" id="PS00134">
    <property type="entry name" value="TRYPSIN_HIS"/>
    <property type="match status" value="1"/>
</dbReference>
<keyword evidence="4" id="KW-0720">Serine protease</keyword>
<dbReference type="InterPro" id="IPR009003">
    <property type="entry name" value="Peptidase_S1_PA"/>
</dbReference>
<dbReference type="SMART" id="SM00020">
    <property type="entry name" value="Tryp_SPc"/>
    <property type="match status" value="1"/>
</dbReference>
<reference evidence="7 8" key="1">
    <citation type="journal article" date="2020" name="G3 (Bethesda)">
        <title>Improved Reference Genome for Cyclotella cryptica CCMP332, a Model for Cell Wall Morphogenesis, Salinity Adaptation, and Lipid Production in Diatoms (Bacillariophyta).</title>
        <authorList>
            <person name="Roberts W.R."/>
            <person name="Downey K.M."/>
            <person name="Ruck E.C."/>
            <person name="Traller J.C."/>
            <person name="Alverson A.J."/>
        </authorList>
    </citation>
    <scope>NUCLEOTIDE SEQUENCE [LARGE SCALE GENOMIC DNA]</scope>
    <source>
        <strain evidence="7 8">CCMP332</strain>
    </source>
</reference>
<sequence>MIMQLFLQSLVHILLSTASARSFRGAASARSLSLFDNDNSRIIGGRETTKGRYTYAVSLQDDVGSICGGSLIAPDVVLSAAHCQGVVSHVVIGRHDLDETNGDVVTVDREISHPAYDADSTNNDFLLLFLDRPTTANVEIVNVDSAVTVMGWGDTTADDTIATSDVLRFVEVNVMSNADCDASKGTIDGFNDSYNGRITDQMMCAKDIHQDSCQGDSGGPLVILGDEADGGSDVLVGVVSWGIGCANANFPGVYARVSAQYDWIRNEVCKRSTNPPVSFRCEDFNQAIEPQSTLEGWKTIIGEDFKTGYGFFPQSARSVVHYKFAKDRVGVIRMKSDDASFYSSSIGIDSTSIQVSFSVNFPRIAETDYFCLDYSLNDGSSWTEKRCWNVADSFESEVWYSTSEVFESDSAESLMIRFRSSGDWLLDQVEILGTIS</sequence>
<feature type="domain" description="Peptidase S1" evidence="6">
    <location>
        <begin position="42"/>
        <end position="269"/>
    </location>
</feature>